<gene>
    <name evidence="6" type="ORF">K6T50_08335</name>
</gene>
<comment type="similarity">
    <text evidence="1">Belongs to the type-I restriction system S methylase family.</text>
</comment>
<reference evidence="6 7" key="1">
    <citation type="journal article" date="2021" name="Int. J. Syst. Evol. Microbiol.">
        <title>Halobaculum halophilum sp. nov. and Halobaculum salinum sp. nov., isolated from salt lake and saline soil.</title>
        <authorList>
            <person name="Cui H.L."/>
            <person name="Shi X.W."/>
            <person name="Yin X.M."/>
            <person name="Yang X.Y."/>
            <person name="Hou J."/>
            <person name="Zhu L."/>
        </authorList>
    </citation>
    <scope>NUCLEOTIDE SEQUENCE [LARGE SCALE GENOMIC DNA]</scope>
    <source>
        <strain evidence="6 7">NBRC 109044</strain>
    </source>
</reference>
<protein>
    <submittedName>
        <fullName evidence="6">Restriction endonuclease subunit S</fullName>
        <ecNumber evidence="6">3.1.21.-</ecNumber>
    </submittedName>
</protein>
<feature type="compositionally biased region" description="Low complexity" evidence="4">
    <location>
        <begin position="13"/>
        <end position="27"/>
    </location>
</feature>
<keyword evidence="6" id="KW-0378">Hydrolase</keyword>
<keyword evidence="6" id="KW-0540">Nuclease</keyword>
<dbReference type="REBASE" id="570525">
    <property type="entry name" value="S.Hma109044ORF8340P"/>
</dbReference>
<dbReference type="Pfam" id="PF01420">
    <property type="entry name" value="Methylase_S"/>
    <property type="match status" value="2"/>
</dbReference>
<feature type="compositionally biased region" description="Acidic residues" evidence="4">
    <location>
        <begin position="1"/>
        <end position="12"/>
    </location>
</feature>
<organism evidence="6 7">
    <name type="scientific">Halobaculum magnesiiphilum</name>
    <dbReference type="NCBI Taxonomy" id="1017351"/>
    <lineage>
        <taxon>Archaea</taxon>
        <taxon>Methanobacteriati</taxon>
        <taxon>Methanobacteriota</taxon>
        <taxon>Stenosarchaea group</taxon>
        <taxon>Halobacteria</taxon>
        <taxon>Halobacteriales</taxon>
        <taxon>Haloferacaceae</taxon>
        <taxon>Halobaculum</taxon>
    </lineage>
</organism>
<dbReference type="CDD" id="cd17524">
    <property type="entry name" value="RMtype1_S_EcoUTORF5051P-TRD2-CR2_like"/>
    <property type="match status" value="1"/>
</dbReference>
<dbReference type="InterPro" id="IPR044946">
    <property type="entry name" value="Restrct_endonuc_typeI_TRD_sf"/>
</dbReference>
<feature type="domain" description="Type I restriction modification DNA specificity" evidence="5">
    <location>
        <begin position="69"/>
        <end position="217"/>
    </location>
</feature>
<dbReference type="GO" id="GO:0004519">
    <property type="term" value="F:endonuclease activity"/>
    <property type="evidence" value="ECO:0007669"/>
    <property type="project" value="UniProtKB-KW"/>
</dbReference>
<dbReference type="CDD" id="cd17260">
    <property type="entry name" value="RMtype1_S_EcoEI-TRD1-CR1_like"/>
    <property type="match status" value="1"/>
</dbReference>
<dbReference type="GO" id="GO:0003677">
    <property type="term" value="F:DNA binding"/>
    <property type="evidence" value="ECO:0007669"/>
    <property type="project" value="UniProtKB-KW"/>
</dbReference>
<keyword evidence="7" id="KW-1185">Reference proteome</keyword>
<keyword evidence="3" id="KW-0238">DNA-binding</keyword>
<dbReference type="Proteomes" id="UP000826254">
    <property type="component" value="Chromosome"/>
</dbReference>
<evidence type="ECO:0000256" key="1">
    <source>
        <dbReference type="ARBA" id="ARBA00010923"/>
    </source>
</evidence>
<evidence type="ECO:0000313" key="6">
    <source>
        <dbReference type="EMBL" id="QZP36345.1"/>
    </source>
</evidence>
<name>A0A8T8W923_9EURY</name>
<dbReference type="InterPro" id="IPR052021">
    <property type="entry name" value="Type-I_RS_S_subunit"/>
</dbReference>
<dbReference type="EC" id="3.1.21.-" evidence="6"/>
<proteinExistence type="inferred from homology"/>
<dbReference type="PANTHER" id="PTHR30408:SF12">
    <property type="entry name" value="TYPE I RESTRICTION ENZYME MJAVIII SPECIFICITY SUBUNIT"/>
    <property type="match status" value="1"/>
</dbReference>
<dbReference type="Gene3D" id="3.90.220.20">
    <property type="entry name" value="DNA methylase specificity domains"/>
    <property type="match status" value="2"/>
</dbReference>
<dbReference type="PANTHER" id="PTHR30408">
    <property type="entry name" value="TYPE-1 RESTRICTION ENZYME ECOKI SPECIFICITY PROTEIN"/>
    <property type="match status" value="1"/>
</dbReference>
<dbReference type="RefSeq" id="WP_222606168.1">
    <property type="nucleotide sequence ID" value="NZ_CP081958.1"/>
</dbReference>
<dbReference type="GO" id="GO:0009307">
    <property type="term" value="P:DNA restriction-modification system"/>
    <property type="evidence" value="ECO:0007669"/>
    <property type="project" value="UniProtKB-KW"/>
</dbReference>
<evidence type="ECO:0000313" key="7">
    <source>
        <dbReference type="Proteomes" id="UP000826254"/>
    </source>
</evidence>
<feature type="region of interest" description="Disordered" evidence="4">
    <location>
        <begin position="1"/>
        <end position="27"/>
    </location>
</feature>
<dbReference type="AlphaFoldDB" id="A0A8T8W923"/>
<keyword evidence="6" id="KW-0255">Endonuclease</keyword>
<evidence type="ECO:0000256" key="3">
    <source>
        <dbReference type="ARBA" id="ARBA00023125"/>
    </source>
</evidence>
<dbReference type="GeneID" id="67178143"/>
<dbReference type="SUPFAM" id="SSF116734">
    <property type="entry name" value="DNA methylase specificity domain"/>
    <property type="match status" value="2"/>
</dbReference>
<feature type="domain" description="Type I restriction modification DNA specificity" evidence="5">
    <location>
        <begin position="250"/>
        <end position="428"/>
    </location>
</feature>
<dbReference type="InterPro" id="IPR000055">
    <property type="entry name" value="Restrct_endonuc_typeI_TRD"/>
</dbReference>
<evidence type="ECO:0000256" key="2">
    <source>
        <dbReference type="ARBA" id="ARBA00022747"/>
    </source>
</evidence>
<dbReference type="GO" id="GO:0016787">
    <property type="term" value="F:hydrolase activity"/>
    <property type="evidence" value="ECO:0007669"/>
    <property type="project" value="UniProtKB-KW"/>
</dbReference>
<dbReference type="KEGG" id="hmp:K6T50_08335"/>
<accession>A0A8T8W923</accession>
<keyword evidence="2" id="KW-0680">Restriction system</keyword>
<dbReference type="EMBL" id="CP081958">
    <property type="protein sequence ID" value="QZP36345.1"/>
    <property type="molecule type" value="Genomic_DNA"/>
</dbReference>
<evidence type="ECO:0000256" key="4">
    <source>
        <dbReference type="SAM" id="MobiDB-lite"/>
    </source>
</evidence>
<sequence length="461" mass="52380">MSDDDIPTDQPDDSPTTDATETAADGGAVATEALQSRFWGVVPTEWELVDGTEVYDVNPSYTPEEEEITYIEMDALDTELPFPKYATKRKAADYSGKLFREGDTLFARITPCTENGKAAFVDAMETNVGIGSTEYAVLSPDRERIHPLYLYYVAKSYPVRNYAISRMRGSTGRQRVPFDVFRKELEISLPPMEEQQKTASILMDIDQAIEKTNEILQQTHRVKKGVTQELLREGTRSHDDFKDTAVGRIPSEWEVCSIGDVVELAQYGLSESLSTEGEYPVFRMNNIENGYMVDSPMKYIDLEDDEFEKYKVEKGDILFNRTNSYELVGKTGLFNLEGDYVFASYLVRLRANSHADPYYLNYYLNSKKGQDRLMAFATKGVSQANINAQNVQRILMPRPPVEEQQEIAEVIREFDRQIESNEQYKSQLARIKRGLLSDLISGDVRTNQADIEINPRVSKHG</sequence>
<evidence type="ECO:0000259" key="5">
    <source>
        <dbReference type="Pfam" id="PF01420"/>
    </source>
</evidence>